<dbReference type="InterPro" id="IPR036866">
    <property type="entry name" value="RibonucZ/Hydroxyglut_hydro"/>
</dbReference>
<evidence type="ECO:0000256" key="1">
    <source>
        <dbReference type="ARBA" id="ARBA00004651"/>
    </source>
</evidence>
<dbReference type="InterPro" id="IPR052159">
    <property type="entry name" value="Competence_DNA_uptake"/>
</dbReference>
<reference evidence="9" key="1">
    <citation type="submission" date="2022-11" db="EMBL/GenBank/DDBJ databases">
        <title>Parathalassolutuus dongxingensis gen. nov., sp. nov., a novel member of family Oceanospirillaceae isolated from a coastal shrimp pond in Guangxi, China.</title>
        <authorList>
            <person name="Chen H."/>
        </authorList>
    </citation>
    <scope>NUCLEOTIDE SEQUENCE</scope>
    <source>
        <strain evidence="9">G-43</strain>
    </source>
</reference>
<dbReference type="NCBIfam" id="TIGR00361">
    <property type="entry name" value="ComEC_Rec2"/>
    <property type="match status" value="1"/>
</dbReference>
<dbReference type="AlphaFoldDB" id="A0A9X3ISI4"/>
<evidence type="ECO:0000259" key="8">
    <source>
        <dbReference type="Pfam" id="PF03772"/>
    </source>
</evidence>
<evidence type="ECO:0000256" key="4">
    <source>
        <dbReference type="ARBA" id="ARBA00022989"/>
    </source>
</evidence>
<sequence length="696" mass="77593">MLWTQFWLAEQLSHRWPVERDGEDVDLLLEIDNVRDSGNYRSLQVTVLQAPDDLGVDIRRLKLGWYGRKGAFSHRLPVVGERLQGVVRLRALRGMVNGLPFDYEGQMLRKQVDARGYIRSVSSLAPVAANGGWRQRWLEQQQVQQGANVWPWIAGLVLGQQDAFTAEQWRVAQATGTLHLLVVSGLHLGMVCALLYGLLALVIRLLALAGMAVFVLRWQESRLIRALLMLILSGFYLWLAGAGVALQRAWLMLVVLLLVYGSGWRISPLLGWTVALLVILVINPLMVLSSGFHYSMLAVLLLLLFLSGRNMSWLEGIWRPQWLIFVGLMPVALSWLQPLSPVHLLANAVAIPVLGFVMLPLVLLNVIWPGGWFAEPLVWFGDVWWQSLEWAARVPLPILSGAGIGLTVIWIGLLVLLYLGASPWRAALGTIASVVVLFMVPPAVPERLLLLDVGQGLSLLASANGHSLLYDTGALYSDEFSVADLVIIPVLRQGAGVLDVVVSHSDQDHSGGVPSLLKRGAAVRDWYVGQHIESLNSALDCHQQDDRWHVFGNDGRWRFLLVPLMATADDNDHSCVVMLEWFGQRILIMGDLSSAYEQLLVGRYGDELRTDVLVASHHGSRSGSSRPFLETAKPREVWFSAGFHNHFGHPHEDVLERLRQLHISWRNTAEVGAIEMKPDGSVLGMRTGWQPVWRQL</sequence>
<feature type="transmembrane region" description="Helical" evidence="6">
    <location>
        <begin position="348"/>
        <end position="374"/>
    </location>
</feature>
<feature type="transmembrane region" description="Helical" evidence="6">
    <location>
        <begin position="249"/>
        <end position="267"/>
    </location>
</feature>
<feature type="transmembrane region" description="Helical" evidence="6">
    <location>
        <begin position="426"/>
        <end position="444"/>
    </location>
</feature>
<gene>
    <name evidence="9" type="ORF">OUO13_14660</name>
</gene>
<dbReference type="PANTHER" id="PTHR30619">
    <property type="entry name" value="DNA INTERNALIZATION/COMPETENCE PROTEIN COMEC/REC2"/>
    <property type="match status" value="1"/>
</dbReference>
<evidence type="ECO:0000313" key="10">
    <source>
        <dbReference type="Proteomes" id="UP001150830"/>
    </source>
</evidence>
<feature type="transmembrane region" description="Helical" evidence="6">
    <location>
        <begin position="317"/>
        <end position="336"/>
    </location>
</feature>
<dbReference type="Gene3D" id="3.60.15.10">
    <property type="entry name" value="Ribonuclease Z/Hydroxyacylglutathione hydrolase-like"/>
    <property type="match status" value="1"/>
</dbReference>
<evidence type="ECO:0000259" key="7">
    <source>
        <dbReference type="Pfam" id="PF00753"/>
    </source>
</evidence>
<dbReference type="InterPro" id="IPR001279">
    <property type="entry name" value="Metallo-B-lactamas"/>
</dbReference>
<evidence type="ECO:0000256" key="6">
    <source>
        <dbReference type="SAM" id="Phobius"/>
    </source>
</evidence>
<keyword evidence="3 6" id="KW-0812">Transmembrane</keyword>
<dbReference type="InterPro" id="IPR004797">
    <property type="entry name" value="Competence_ComEC/Rec2"/>
</dbReference>
<keyword evidence="10" id="KW-1185">Reference proteome</keyword>
<evidence type="ECO:0000256" key="5">
    <source>
        <dbReference type="ARBA" id="ARBA00023136"/>
    </source>
</evidence>
<feature type="domain" description="ComEC/Rec2-related protein" evidence="8">
    <location>
        <begin position="156"/>
        <end position="419"/>
    </location>
</feature>
<organism evidence="9 10">
    <name type="scientific">Parathalassolituus penaei</name>
    <dbReference type="NCBI Taxonomy" id="2997323"/>
    <lineage>
        <taxon>Bacteria</taxon>
        <taxon>Pseudomonadati</taxon>
        <taxon>Pseudomonadota</taxon>
        <taxon>Gammaproteobacteria</taxon>
        <taxon>Oceanospirillales</taxon>
        <taxon>Oceanospirillaceae</taxon>
        <taxon>Parathalassolituus</taxon>
    </lineage>
</organism>
<keyword evidence="5 6" id="KW-0472">Membrane</keyword>
<feature type="transmembrane region" description="Helical" evidence="6">
    <location>
        <begin position="193"/>
        <end position="216"/>
    </location>
</feature>
<dbReference type="InterPro" id="IPR004477">
    <property type="entry name" value="ComEC_N"/>
</dbReference>
<keyword evidence="4 6" id="KW-1133">Transmembrane helix</keyword>
<accession>A0A9X3ISI4</accession>
<dbReference type="PANTHER" id="PTHR30619:SF1">
    <property type="entry name" value="RECOMBINATION PROTEIN 2"/>
    <property type="match status" value="1"/>
</dbReference>
<comment type="subcellular location">
    <subcellularLocation>
        <location evidence="1">Cell membrane</location>
        <topology evidence="1">Multi-pass membrane protein</topology>
    </subcellularLocation>
</comment>
<dbReference type="SUPFAM" id="SSF56281">
    <property type="entry name" value="Metallo-hydrolase/oxidoreductase"/>
    <property type="match status" value="1"/>
</dbReference>
<dbReference type="Pfam" id="PF00753">
    <property type="entry name" value="Lactamase_B"/>
    <property type="match status" value="1"/>
</dbReference>
<dbReference type="Pfam" id="PF03772">
    <property type="entry name" value="Competence"/>
    <property type="match status" value="1"/>
</dbReference>
<dbReference type="Proteomes" id="UP001150830">
    <property type="component" value="Unassembled WGS sequence"/>
</dbReference>
<dbReference type="NCBIfam" id="TIGR00360">
    <property type="entry name" value="ComEC_N-term"/>
    <property type="match status" value="1"/>
</dbReference>
<proteinExistence type="predicted"/>
<feature type="transmembrane region" description="Helical" evidence="6">
    <location>
        <begin position="274"/>
        <end position="305"/>
    </location>
</feature>
<protein>
    <submittedName>
        <fullName evidence="9">DNA internalization-related competence protein ComEC/Rec2</fullName>
    </submittedName>
</protein>
<dbReference type="GO" id="GO:0030420">
    <property type="term" value="P:establishment of competence for transformation"/>
    <property type="evidence" value="ECO:0007669"/>
    <property type="project" value="InterPro"/>
</dbReference>
<evidence type="ECO:0000256" key="3">
    <source>
        <dbReference type="ARBA" id="ARBA00022692"/>
    </source>
</evidence>
<keyword evidence="2" id="KW-1003">Cell membrane</keyword>
<evidence type="ECO:0000256" key="2">
    <source>
        <dbReference type="ARBA" id="ARBA00022475"/>
    </source>
</evidence>
<comment type="caution">
    <text evidence="9">The sequence shown here is derived from an EMBL/GenBank/DDBJ whole genome shotgun (WGS) entry which is preliminary data.</text>
</comment>
<feature type="transmembrane region" description="Helical" evidence="6">
    <location>
        <begin position="223"/>
        <end position="243"/>
    </location>
</feature>
<dbReference type="GO" id="GO:0005886">
    <property type="term" value="C:plasma membrane"/>
    <property type="evidence" value="ECO:0007669"/>
    <property type="project" value="UniProtKB-SubCell"/>
</dbReference>
<feature type="domain" description="Metallo-beta-lactamase" evidence="7">
    <location>
        <begin position="452"/>
        <end position="634"/>
    </location>
</feature>
<name>A0A9X3ISI4_9GAMM</name>
<dbReference type="EMBL" id="JAPNOA010000055">
    <property type="protein sequence ID" value="MCY0966427.1"/>
    <property type="molecule type" value="Genomic_DNA"/>
</dbReference>
<feature type="transmembrane region" description="Helical" evidence="6">
    <location>
        <begin position="394"/>
        <end position="419"/>
    </location>
</feature>
<evidence type="ECO:0000313" key="9">
    <source>
        <dbReference type="EMBL" id="MCY0966427.1"/>
    </source>
</evidence>